<dbReference type="PANTHER" id="PTHR43405:SF1">
    <property type="entry name" value="GLYCOSYL HYDROLASE DIGH"/>
    <property type="match status" value="1"/>
</dbReference>
<keyword evidence="1" id="KW-0732">Signal</keyword>
<dbReference type="AlphaFoldDB" id="A0A098TJU8"/>
<evidence type="ECO:0000313" key="4">
    <source>
        <dbReference type="Proteomes" id="UP000030170"/>
    </source>
</evidence>
<dbReference type="SUPFAM" id="SSF51445">
    <property type="entry name" value="(Trans)glycosidases"/>
    <property type="match status" value="1"/>
</dbReference>
<dbReference type="InterPro" id="IPR052177">
    <property type="entry name" value="Divisome_Glycosyl_Hydrolase"/>
</dbReference>
<dbReference type="EMBL" id="JJML01000024">
    <property type="protein sequence ID" value="KGF72574.1"/>
    <property type="molecule type" value="Genomic_DNA"/>
</dbReference>
<protein>
    <recommendedName>
        <fullName evidence="2">Glycosyl hydrolase-like 10 domain-containing protein</fullName>
    </recommendedName>
</protein>
<feature type="domain" description="Glycosyl hydrolase-like 10" evidence="2">
    <location>
        <begin position="94"/>
        <end position="247"/>
    </location>
</feature>
<comment type="caution">
    <text evidence="3">The sequence shown here is derived from an EMBL/GenBank/DDBJ whole genome shotgun (WGS) entry which is preliminary data.</text>
</comment>
<accession>A0A098TJU8</accession>
<keyword evidence="4" id="KW-1185">Reference proteome</keyword>
<evidence type="ECO:0000256" key="1">
    <source>
        <dbReference type="ARBA" id="ARBA00022729"/>
    </source>
</evidence>
<name>A0A098TJU8_9CYAN</name>
<reference evidence="3 4" key="1">
    <citation type="journal article" date="2014" name="Mol. Ecol.">
        <title>Evolution of Synechococcus.</title>
        <authorList>
            <person name="Dvorak P."/>
            <person name="Casamatta D."/>
            <person name="Hasler P."/>
            <person name="Poulickova A."/>
            <person name="Ondrej V."/>
            <person name="Sanges R."/>
        </authorList>
    </citation>
    <scope>NUCLEOTIDE SEQUENCE [LARGE SCALE GENOMIC DNA]</scope>
    <source>
        <strain evidence="3 4">CAUP A 1101</strain>
    </source>
</reference>
<gene>
    <name evidence="3" type="ORF">DO97_07840</name>
</gene>
<dbReference type="PANTHER" id="PTHR43405">
    <property type="entry name" value="GLYCOSYL HYDROLASE DIGH"/>
    <property type="match status" value="1"/>
</dbReference>
<dbReference type="Gene3D" id="3.20.20.80">
    <property type="entry name" value="Glycosidases"/>
    <property type="match status" value="1"/>
</dbReference>
<evidence type="ECO:0000259" key="2">
    <source>
        <dbReference type="Pfam" id="PF02638"/>
    </source>
</evidence>
<dbReference type="InterPro" id="IPR003790">
    <property type="entry name" value="GHL10"/>
</dbReference>
<organism evidence="3 4">
    <name type="scientific">Neosynechococcus sphagnicola sy1</name>
    <dbReference type="NCBI Taxonomy" id="1497020"/>
    <lineage>
        <taxon>Bacteria</taxon>
        <taxon>Bacillati</taxon>
        <taxon>Cyanobacteriota</taxon>
        <taxon>Cyanophyceae</taxon>
        <taxon>Neosynechococcales</taxon>
        <taxon>Neosynechococcaceae</taxon>
        <taxon>Neosynechococcus</taxon>
    </lineage>
</organism>
<evidence type="ECO:0000313" key="3">
    <source>
        <dbReference type="EMBL" id="KGF72574.1"/>
    </source>
</evidence>
<sequence>MIGLGVESALGLKPAQAQISSYCQQSAAAIAQKDLLRQAAATGDPSAEVQYRALVANHAEMLRRCRAQVWPQNTATWLRLYACDTKPGVLESVLDRIVDRGYNQVYIETFYHGRALLPAANNPTVWPSQINTPGLEQADLLATVIRKGHERGLKVYAWLFTMNFGYPYSQRPDRQAALARNGLSQDSLMATSDLTIDVGAGESDATFIDPYNSLAQQDYRQLVAAIAQRRPDGVLFDYIRYPKGAGGASVARRVQDLWIYGEASQMALLQRALNHKGQELIQQFLSKGYITAADLALVDKHYPQEAEPLWQGRVPNTKGTLPLEQRRIQLQFDLWQLSLAHAMQGIVDFLSLAALPAQRQGIPVGAVFFPGGNQSIGQGYDSRLQPWDRFPKGIEWHPMVYSTCGEDTRCLVDELNRVIQQASPGTQVQPALAGIWQQSIRDHLPLEIQMQAIRQVAPQINSVSHFAYSWQEPKSDSDRRSCRVP</sequence>
<dbReference type="InterPro" id="IPR017853">
    <property type="entry name" value="GH"/>
</dbReference>
<dbReference type="Pfam" id="PF02638">
    <property type="entry name" value="GHL10"/>
    <property type="match status" value="1"/>
</dbReference>
<dbReference type="Proteomes" id="UP000030170">
    <property type="component" value="Unassembled WGS sequence"/>
</dbReference>
<dbReference type="STRING" id="1497020.DO97_07840"/>
<proteinExistence type="predicted"/>